<dbReference type="AlphaFoldDB" id="A0A7J7KU35"/>
<dbReference type="EMBL" id="JACGCM010002894">
    <property type="protein sequence ID" value="KAF6133883.1"/>
    <property type="molecule type" value="Genomic_DNA"/>
</dbReference>
<feature type="region of interest" description="Disordered" evidence="1">
    <location>
        <begin position="50"/>
        <end position="90"/>
    </location>
</feature>
<organism evidence="2 3">
    <name type="scientific">Kingdonia uniflora</name>
    <dbReference type="NCBI Taxonomy" id="39325"/>
    <lineage>
        <taxon>Eukaryota</taxon>
        <taxon>Viridiplantae</taxon>
        <taxon>Streptophyta</taxon>
        <taxon>Embryophyta</taxon>
        <taxon>Tracheophyta</taxon>
        <taxon>Spermatophyta</taxon>
        <taxon>Magnoliopsida</taxon>
        <taxon>Ranunculales</taxon>
        <taxon>Circaeasteraceae</taxon>
        <taxon>Kingdonia</taxon>
    </lineage>
</organism>
<comment type="caution">
    <text evidence="2">The sequence shown here is derived from an EMBL/GenBank/DDBJ whole genome shotgun (WGS) entry which is preliminary data.</text>
</comment>
<sequence>MVCGDSSLQSLRETQRLQELTDELVIAHRQIDSIDHQLYAHDLQLRRGHDVQVVPLPPGGSAKTRQRRSGWQTRRGGTSRRGQGTGDNTE</sequence>
<feature type="compositionally biased region" description="Low complexity" evidence="1">
    <location>
        <begin position="69"/>
        <end position="82"/>
    </location>
</feature>
<evidence type="ECO:0000256" key="1">
    <source>
        <dbReference type="SAM" id="MobiDB-lite"/>
    </source>
</evidence>
<evidence type="ECO:0000313" key="3">
    <source>
        <dbReference type="Proteomes" id="UP000541444"/>
    </source>
</evidence>
<protein>
    <submittedName>
        <fullName evidence="2">Uncharacterized protein</fullName>
    </submittedName>
</protein>
<dbReference type="Proteomes" id="UP000541444">
    <property type="component" value="Unassembled WGS sequence"/>
</dbReference>
<name>A0A7J7KU35_9MAGN</name>
<proteinExistence type="predicted"/>
<accession>A0A7J7KU35</accession>
<evidence type="ECO:0000313" key="2">
    <source>
        <dbReference type="EMBL" id="KAF6133883.1"/>
    </source>
</evidence>
<reference evidence="2 3" key="1">
    <citation type="journal article" date="2020" name="IScience">
        <title>Genome Sequencing of the Endangered Kingdonia uniflora (Circaeasteraceae, Ranunculales) Reveals Potential Mechanisms of Evolutionary Specialization.</title>
        <authorList>
            <person name="Sun Y."/>
            <person name="Deng T."/>
            <person name="Zhang A."/>
            <person name="Moore M.J."/>
            <person name="Landis J.B."/>
            <person name="Lin N."/>
            <person name="Zhang H."/>
            <person name="Zhang X."/>
            <person name="Huang J."/>
            <person name="Zhang X."/>
            <person name="Sun H."/>
            <person name="Wang H."/>
        </authorList>
    </citation>
    <scope>NUCLEOTIDE SEQUENCE [LARGE SCALE GENOMIC DNA]</scope>
    <source>
        <strain evidence="2">TB1705</strain>
        <tissue evidence="2">Leaf</tissue>
    </source>
</reference>
<gene>
    <name evidence="2" type="ORF">GIB67_040647</name>
</gene>
<keyword evidence="3" id="KW-1185">Reference proteome</keyword>